<dbReference type="Proteomes" id="UP000708208">
    <property type="component" value="Unassembled WGS sequence"/>
</dbReference>
<evidence type="ECO:0000313" key="7">
    <source>
        <dbReference type="Proteomes" id="UP000708208"/>
    </source>
</evidence>
<dbReference type="GO" id="GO:0005324">
    <property type="term" value="F:long-chain fatty acid transmembrane transporter activity"/>
    <property type="evidence" value="ECO:0007669"/>
    <property type="project" value="TreeGrafter"/>
</dbReference>
<dbReference type="GO" id="GO:0005524">
    <property type="term" value="F:ATP binding"/>
    <property type="evidence" value="ECO:0007669"/>
    <property type="project" value="TreeGrafter"/>
</dbReference>
<feature type="transmembrane region" description="Helical" evidence="5">
    <location>
        <begin position="6"/>
        <end position="29"/>
    </location>
</feature>
<dbReference type="GO" id="GO:0015910">
    <property type="term" value="P:long-chain fatty acid import into peroxisome"/>
    <property type="evidence" value="ECO:0007669"/>
    <property type="project" value="TreeGrafter"/>
</dbReference>
<comment type="caution">
    <text evidence="6">The sequence shown here is derived from an EMBL/GenBank/DDBJ whole genome shotgun (WGS) entry which is preliminary data.</text>
</comment>
<evidence type="ECO:0000256" key="2">
    <source>
        <dbReference type="ARBA" id="ARBA00022692"/>
    </source>
</evidence>
<feature type="non-terminal residue" evidence="6">
    <location>
        <position position="1"/>
    </location>
</feature>
<dbReference type="GO" id="GO:0042626">
    <property type="term" value="F:ATPase-coupled transmembrane transporter activity"/>
    <property type="evidence" value="ECO:0007669"/>
    <property type="project" value="TreeGrafter"/>
</dbReference>
<reference evidence="6" key="1">
    <citation type="submission" date="2021-06" db="EMBL/GenBank/DDBJ databases">
        <authorList>
            <person name="Hodson N. C."/>
            <person name="Mongue J. A."/>
            <person name="Jaron S. K."/>
        </authorList>
    </citation>
    <scope>NUCLEOTIDE SEQUENCE</scope>
</reference>
<dbReference type="GO" id="GO:0007031">
    <property type="term" value="P:peroxisome organization"/>
    <property type="evidence" value="ECO:0007669"/>
    <property type="project" value="TreeGrafter"/>
</dbReference>
<accession>A0A8J2LDM8</accession>
<organism evidence="6 7">
    <name type="scientific">Allacma fusca</name>
    <dbReference type="NCBI Taxonomy" id="39272"/>
    <lineage>
        <taxon>Eukaryota</taxon>
        <taxon>Metazoa</taxon>
        <taxon>Ecdysozoa</taxon>
        <taxon>Arthropoda</taxon>
        <taxon>Hexapoda</taxon>
        <taxon>Collembola</taxon>
        <taxon>Symphypleona</taxon>
        <taxon>Sminthuridae</taxon>
        <taxon>Allacma</taxon>
    </lineage>
</organism>
<dbReference type="GO" id="GO:0042760">
    <property type="term" value="P:very long-chain fatty acid catabolic process"/>
    <property type="evidence" value="ECO:0007669"/>
    <property type="project" value="TreeGrafter"/>
</dbReference>
<keyword evidence="2 5" id="KW-0812">Transmembrane</keyword>
<proteinExistence type="predicted"/>
<dbReference type="EMBL" id="CAJVCH010558565">
    <property type="protein sequence ID" value="CAG7831024.1"/>
    <property type="molecule type" value="Genomic_DNA"/>
</dbReference>
<evidence type="ECO:0000256" key="1">
    <source>
        <dbReference type="ARBA" id="ARBA00022448"/>
    </source>
</evidence>
<dbReference type="GO" id="GO:0005778">
    <property type="term" value="C:peroxisomal membrane"/>
    <property type="evidence" value="ECO:0007669"/>
    <property type="project" value="TreeGrafter"/>
</dbReference>
<keyword evidence="4 5" id="KW-0472">Membrane</keyword>
<dbReference type="AlphaFoldDB" id="A0A8J2LDM8"/>
<keyword evidence="1" id="KW-0813">Transport</keyword>
<dbReference type="PANTHER" id="PTHR11384">
    <property type="entry name" value="ATP-BINDING CASSETTE, SUB-FAMILY D MEMBER"/>
    <property type="match status" value="1"/>
</dbReference>
<name>A0A8J2LDM8_9HEXA</name>
<dbReference type="GO" id="GO:0006635">
    <property type="term" value="P:fatty acid beta-oxidation"/>
    <property type="evidence" value="ECO:0007669"/>
    <property type="project" value="TreeGrafter"/>
</dbReference>
<evidence type="ECO:0000256" key="4">
    <source>
        <dbReference type="ARBA" id="ARBA00023136"/>
    </source>
</evidence>
<dbReference type="InterPro" id="IPR050835">
    <property type="entry name" value="ABC_transporter_sub-D"/>
</dbReference>
<gene>
    <name evidence="6" type="ORF">AFUS01_LOCUS40788</name>
</gene>
<keyword evidence="3 5" id="KW-1133">Transmembrane helix</keyword>
<keyword evidence="7" id="KW-1185">Reference proteome</keyword>
<evidence type="ECO:0000256" key="5">
    <source>
        <dbReference type="SAM" id="Phobius"/>
    </source>
</evidence>
<protein>
    <submittedName>
        <fullName evidence="6">Uncharacterized protein</fullName>
    </submittedName>
</protein>
<evidence type="ECO:0000313" key="6">
    <source>
        <dbReference type="EMBL" id="CAG7831024.1"/>
    </source>
</evidence>
<sequence>MVEQYLMKYFWAGTGMLLIAIPILTASGFDKGGGAATRTQYYMTTKNLLMTGADATERLFSSYKEIVELAGYASRVSNIFTVFDDVANGKYIRESCDVYNKPNFGEKFSYFEIST</sequence>
<evidence type="ECO:0000256" key="3">
    <source>
        <dbReference type="ARBA" id="ARBA00022989"/>
    </source>
</evidence>
<dbReference type="PANTHER" id="PTHR11384:SF67">
    <property type="entry name" value="ATP-BINDING CASSETTE SUB-FAMILY D MEMBER 1"/>
    <property type="match status" value="1"/>
</dbReference>
<dbReference type="OrthoDB" id="422637at2759"/>